<dbReference type="EMBL" id="CM003613">
    <property type="protein sequence ID" value="KYP56894.1"/>
    <property type="molecule type" value="Genomic_DNA"/>
</dbReference>
<keyword evidence="3" id="KW-0695">RNA-directed DNA polymerase</keyword>
<keyword evidence="1" id="KW-0812">Transmembrane</keyword>
<gene>
    <name evidence="3" type="ORF">KK1_003145</name>
</gene>
<feature type="transmembrane region" description="Helical" evidence="1">
    <location>
        <begin position="781"/>
        <end position="801"/>
    </location>
</feature>
<dbReference type="PANTHER" id="PTHR33116:SF78">
    <property type="entry name" value="OS12G0587133 PROTEIN"/>
    <property type="match status" value="1"/>
</dbReference>
<keyword evidence="3" id="KW-0548">Nucleotidyltransferase</keyword>
<reference evidence="3 4" key="1">
    <citation type="journal article" date="2012" name="Nat. Biotechnol.">
        <title>Draft genome sequence of pigeonpea (Cajanus cajan), an orphan legume crop of resource-poor farmers.</title>
        <authorList>
            <person name="Varshney R.K."/>
            <person name="Chen W."/>
            <person name="Li Y."/>
            <person name="Bharti A.K."/>
            <person name="Saxena R.K."/>
            <person name="Schlueter J.A."/>
            <person name="Donoghue M.T."/>
            <person name="Azam S."/>
            <person name="Fan G."/>
            <person name="Whaley A.M."/>
            <person name="Farmer A.D."/>
            <person name="Sheridan J."/>
            <person name="Iwata A."/>
            <person name="Tuteja R."/>
            <person name="Penmetsa R.V."/>
            <person name="Wu W."/>
            <person name="Upadhyaya H.D."/>
            <person name="Yang S.P."/>
            <person name="Shah T."/>
            <person name="Saxena K.B."/>
            <person name="Michael T."/>
            <person name="McCombie W.R."/>
            <person name="Yang B."/>
            <person name="Zhang G."/>
            <person name="Yang H."/>
            <person name="Wang J."/>
            <person name="Spillane C."/>
            <person name="Cook D.R."/>
            <person name="May G.D."/>
            <person name="Xu X."/>
            <person name="Jackson S.A."/>
        </authorList>
    </citation>
    <scope>NUCLEOTIDE SEQUENCE [LARGE SCALE GENOMIC DNA]</scope>
    <source>
        <strain evidence="4">cv. Asha</strain>
    </source>
</reference>
<feature type="transmembrane region" description="Helical" evidence="1">
    <location>
        <begin position="738"/>
        <end position="760"/>
    </location>
</feature>
<protein>
    <submittedName>
        <fullName evidence="3">LINE-1 reverse transcriptase isogeny</fullName>
    </submittedName>
</protein>
<dbReference type="PROSITE" id="PS50878">
    <property type="entry name" value="RT_POL"/>
    <property type="match status" value="1"/>
</dbReference>
<proteinExistence type="predicted"/>
<feature type="transmembrane region" description="Helical" evidence="1">
    <location>
        <begin position="840"/>
        <end position="860"/>
    </location>
</feature>
<evidence type="ECO:0000313" key="4">
    <source>
        <dbReference type="Proteomes" id="UP000075243"/>
    </source>
</evidence>
<evidence type="ECO:0000256" key="1">
    <source>
        <dbReference type="SAM" id="Phobius"/>
    </source>
</evidence>
<dbReference type="InterPro" id="IPR043502">
    <property type="entry name" value="DNA/RNA_pol_sf"/>
</dbReference>
<feature type="transmembrane region" description="Helical" evidence="1">
    <location>
        <begin position="867"/>
        <end position="887"/>
    </location>
</feature>
<keyword evidence="1" id="KW-0472">Membrane</keyword>
<dbReference type="InterPro" id="IPR026960">
    <property type="entry name" value="RVT-Znf"/>
</dbReference>
<dbReference type="PANTHER" id="PTHR33116">
    <property type="entry name" value="REVERSE TRANSCRIPTASE ZINC-BINDING DOMAIN-CONTAINING PROTEIN-RELATED-RELATED"/>
    <property type="match status" value="1"/>
</dbReference>
<keyword evidence="1" id="KW-1133">Transmembrane helix</keyword>
<dbReference type="Gramene" id="C.cajan_03073.t">
    <property type="protein sequence ID" value="C.cajan_03073.t"/>
    <property type="gene ID" value="C.cajan_03073"/>
</dbReference>
<evidence type="ECO:0000259" key="2">
    <source>
        <dbReference type="PROSITE" id="PS50878"/>
    </source>
</evidence>
<dbReference type="AlphaFoldDB" id="A0A151SPY7"/>
<dbReference type="Pfam" id="PF00078">
    <property type="entry name" value="RVT_1"/>
    <property type="match status" value="1"/>
</dbReference>
<evidence type="ECO:0000313" key="3">
    <source>
        <dbReference type="EMBL" id="KYP56894.1"/>
    </source>
</evidence>
<dbReference type="CDD" id="cd01650">
    <property type="entry name" value="RT_nLTR_like"/>
    <property type="match status" value="1"/>
</dbReference>
<keyword evidence="4" id="KW-1185">Reference proteome</keyword>
<dbReference type="Pfam" id="PF13966">
    <property type="entry name" value="zf-RVT"/>
    <property type="match status" value="1"/>
</dbReference>
<sequence>MLDLKSEDSNLQEDEVVQRKEWRAQLCASLTLKDNLLFQKSRLNWLQAGEANSKFFHACINRRRPRLQGTNFKTLSDEDATTLILPFSDEEVKIAVWDCEGSKSPGPDGFNFTFIKDFWDDIKADFLAFLHEFHANGKLVKGSNSSFVVLVPKTDNPQKVEEYRPISLIGCMYKVLAKVLENRMKKVVGKVISESQSTFLKGRLILDSVLIANEILEEAKRKKKQCLMLKVDFEKAYDSVNWEFILFVMEKMRFPILSRRWITECLAIARVSVLVNGSPSSEFGVGRGLRQGDPLAPFLYLIAAEGLSSLMSKAVQECVFTSYMVGGDAVPVSHLQYADDTILVGDATLSNGWAFKAILQLFELIAGLKVNFFKSQLLGVNVDQVWLQSLAQFLNCKVGSFPCSYLGLPLGANPAHLTTWQPVVRKVEKKLSKWKSKLLSFGGRLVLLKSMLHSIPIYFLSFFKAPKGIISHLESLFSNFLWGGDDEHRKLVWVSWADVCREKQYEGLGLRDLRAFNFSLLGKWRWRLLVERDRLWNKVLTSLYGVPSLTLEGRRGSVSRWWLDLWSIDMCDGISWDWFSTMCVRVLGNGRNTSFWKDSWCTTTPFCVRYGRLFSITINSEATVADMFFGRGGGVEVQEYTHDSWRWKADPDGKYSVKSSYHVIVNDSLFAEIPLHRFIWCRLVPHKVSCFVWRVLLDRFPSKFNLVKRHVLINSDSSCAWCQYRMETSSHLFFECYFAYHVWMLSLEWCGFTSVLSNSFTAHFDQFLGLPLYPSKMRYRWAVIWLTVIWSIWLARNALIFSDKVLSTLDVLELVKMRTWKWLKARDNSFSYSFSSWAESPAVCLNFYLVILLVIIAIWVCDSDLVAAMLLTMLTGFTLQLIIFFWIDSLAVPPISEWSFIV</sequence>
<accession>A0A151SPY7</accession>
<feature type="domain" description="Reverse transcriptase" evidence="2">
    <location>
        <begin position="132"/>
        <end position="410"/>
    </location>
</feature>
<keyword evidence="3" id="KW-0808">Transferase</keyword>
<dbReference type="GO" id="GO:0003964">
    <property type="term" value="F:RNA-directed DNA polymerase activity"/>
    <property type="evidence" value="ECO:0007669"/>
    <property type="project" value="UniProtKB-KW"/>
</dbReference>
<name>A0A151SPY7_CAJCA</name>
<organism evidence="3 4">
    <name type="scientific">Cajanus cajan</name>
    <name type="common">Pigeon pea</name>
    <name type="synonym">Cajanus indicus</name>
    <dbReference type="NCBI Taxonomy" id="3821"/>
    <lineage>
        <taxon>Eukaryota</taxon>
        <taxon>Viridiplantae</taxon>
        <taxon>Streptophyta</taxon>
        <taxon>Embryophyta</taxon>
        <taxon>Tracheophyta</taxon>
        <taxon>Spermatophyta</taxon>
        <taxon>Magnoliopsida</taxon>
        <taxon>eudicotyledons</taxon>
        <taxon>Gunneridae</taxon>
        <taxon>Pentapetalae</taxon>
        <taxon>rosids</taxon>
        <taxon>fabids</taxon>
        <taxon>Fabales</taxon>
        <taxon>Fabaceae</taxon>
        <taxon>Papilionoideae</taxon>
        <taxon>50 kb inversion clade</taxon>
        <taxon>NPAAA clade</taxon>
        <taxon>indigoferoid/millettioid clade</taxon>
        <taxon>Phaseoleae</taxon>
        <taxon>Cajanus</taxon>
    </lineage>
</organism>
<dbReference type="Proteomes" id="UP000075243">
    <property type="component" value="Chromosome 11"/>
</dbReference>
<dbReference type="SUPFAM" id="SSF56672">
    <property type="entry name" value="DNA/RNA polymerases"/>
    <property type="match status" value="1"/>
</dbReference>
<dbReference type="InterPro" id="IPR000477">
    <property type="entry name" value="RT_dom"/>
</dbReference>